<dbReference type="EMBL" id="GGEC01090090">
    <property type="protein sequence ID" value="MBX70574.1"/>
    <property type="molecule type" value="Transcribed_RNA"/>
</dbReference>
<evidence type="ECO:0000313" key="1">
    <source>
        <dbReference type="EMBL" id="MBX70574.1"/>
    </source>
</evidence>
<dbReference type="AlphaFoldDB" id="A0A2P2QUN3"/>
<reference evidence="1" key="1">
    <citation type="submission" date="2018-02" db="EMBL/GenBank/DDBJ databases">
        <title>Rhizophora mucronata_Transcriptome.</title>
        <authorList>
            <person name="Meera S.P."/>
            <person name="Sreeshan A."/>
            <person name="Augustine A."/>
        </authorList>
    </citation>
    <scope>NUCLEOTIDE SEQUENCE</scope>
    <source>
        <tissue evidence="1">Leaf</tissue>
    </source>
</reference>
<protein>
    <submittedName>
        <fullName evidence="1">Uncharacterized protein</fullName>
    </submittedName>
</protein>
<accession>A0A2P2QUN3</accession>
<organism evidence="1">
    <name type="scientific">Rhizophora mucronata</name>
    <name type="common">Asiatic mangrove</name>
    <dbReference type="NCBI Taxonomy" id="61149"/>
    <lineage>
        <taxon>Eukaryota</taxon>
        <taxon>Viridiplantae</taxon>
        <taxon>Streptophyta</taxon>
        <taxon>Embryophyta</taxon>
        <taxon>Tracheophyta</taxon>
        <taxon>Spermatophyta</taxon>
        <taxon>Magnoliopsida</taxon>
        <taxon>eudicotyledons</taxon>
        <taxon>Gunneridae</taxon>
        <taxon>Pentapetalae</taxon>
        <taxon>rosids</taxon>
        <taxon>fabids</taxon>
        <taxon>Malpighiales</taxon>
        <taxon>Rhizophoraceae</taxon>
        <taxon>Rhizophora</taxon>
    </lineage>
</organism>
<name>A0A2P2QUN3_RHIMU</name>
<sequence>MYNPPVVENFISPLFP</sequence>
<proteinExistence type="predicted"/>